<sequence length="56" mass="6190">MRICSFPLVLGHPFFLWLCSTSLSENIVLGVESREGSAPGIVLHLPRFCSLNTKIC</sequence>
<gene>
    <name evidence="2" type="ORF">PAHAL_2G218600</name>
</gene>
<feature type="chain" id="PRO_5015785736" evidence="1">
    <location>
        <begin position="25"/>
        <end position="56"/>
    </location>
</feature>
<dbReference type="EMBL" id="CM008047">
    <property type="protein sequence ID" value="PVH64230.1"/>
    <property type="molecule type" value="Genomic_DNA"/>
</dbReference>
<evidence type="ECO:0000313" key="2">
    <source>
        <dbReference type="EMBL" id="PVH64230.1"/>
    </source>
</evidence>
<name>A0A2T8KQ04_9POAL</name>
<accession>A0A2T8KQ04</accession>
<evidence type="ECO:0000256" key="1">
    <source>
        <dbReference type="SAM" id="SignalP"/>
    </source>
</evidence>
<keyword evidence="1" id="KW-0732">Signal</keyword>
<reference evidence="2" key="1">
    <citation type="submission" date="2018-04" db="EMBL/GenBank/DDBJ databases">
        <title>WGS assembly of Panicum hallii.</title>
        <authorList>
            <person name="Lovell J."/>
            <person name="Jenkins J."/>
            <person name="Lowry D."/>
            <person name="Mamidi S."/>
            <person name="Sreedasyam A."/>
            <person name="Weng X."/>
            <person name="Barry K."/>
            <person name="Bonette J."/>
            <person name="Campitelli B."/>
            <person name="Daum C."/>
            <person name="Gordon S."/>
            <person name="Gould B."/>
            <person name="Lipzen A."/>
            <person name="Macqueen A."/>
            <person name="Palacio-Mejia J."/>
            <person name="Plott C."/>
            <person name="Shakirov E."/>
            <person name="Shu S."/>
            <person name="Yoshinaga Y."/>
            <person name="Zane M."/>
            <person name="Rokhsar D."/>
            <person name="Grimwood J."/>
            <person name="Schmutz J."/>
            <person name="Juenger T."/>
        </authorList>
    </citation>
    <scope>NUCLEOTIDE SEQUENCE [LARGE SCALE GENOMIC DNA]</scope>
    <source>
        <strain evidence="2">FIL2</strain>
    </source>
</reference>
<dbReference type="Proteomes" id="UP000243499">
    <property type="component" value="Chromosome 2"/>
</dbReference>
<organism evidence="2">
    <name type="scientific">Panicum hallii</name>
    <dbReference type="NCBI Taxonomy" id="206008"/>
    <lineage>
        <taxon>Eukaryota</taxon>
        <taxon>Viridiplantae</taxon>
        <taxon>Streptophyta</taxon>
        <taxon>Embryophyta</taxon>
        <taxon>Tracheophyta</taxon>
        <taxon>Spermatophyta</taxon>
        <taxon>Magnoliopsida</taxon>
        <taxon>Liliopsida</taxon>
        <taxon>Poales</taxon>
        <taxon>Poaceae</taxon>
        <taxon>PACMAD clade</taxon>
        <taxon>Panicoideae</taxon>
        <taxon>Panicodae</taxon>
        <taxon>Paniceae</taxon>
        <taxon>Panicinae</taxon>
        <taxon>Panicum</taxon>
        <taxon>Panicum sect. Panicum</taxon>
    </lineage>
</organism>
<dbReference type="AlphaFoldDB" id="A0A2T8KQ04"/>
<dbReference type="Gramene" id="PVH64230">
    <property type="protein sequence ID" value="PVH64230"/>
    <property type="gene ID" value="PAHAL_2G218600"/>
</dbReference>
<feature type="signal peptide" evidence="1">
    <location>
        <begin position="1"/>
        <end position="24"/>
    </location>
</feature>
<proteinExistence type="predicted"/>
<protein>
    <submittedName>
        <fullName evidence="2">Uncharacterized protein</fullName>
    </submittedName>
</protein>